<keyword evidence="2" id="KW-0167">Capsid protein</keyword>
<dbReference type="Proteomes" id="UP000184082">
    <property type="component" value="Unassembled WGS sequence"/>
</dbReference>
<feature type="domain" description="Protein CotJB" evidence="1">
    <location>
        <begin position="11"/>
        <end position="86"/>
    </location>
</feature>
<dbReference type="RefSeq" id="WP_072965971.1">
    <property type="nucleotide sequence ID" value="NZ_FRAJ01000005.1"/>
</dbReference>
<dbReference type="AlphaFoldDB" id="A0A1M6MWD8"/>
<proteinExistence type="predicted"/>
<accession>A0A1M6MWD8</accession>
<dbReference type="InterPro" id="IPR024207">
    <property type="entry name" value="CotJB_dom"/>
</dbReference>
<dbReference type="EMBL" id="FRAJ01000005">
    <property type="protein sequence ID" value="SHJ87764.1"/>
    <property type="molecule type" value="Genomic_DNA"/>
</dbReference>
<keyword evidence="2" id="KW-0946">Virion</keyword>
<evidence type="ECO:0000313" key="2">
    <source>
        <dbReference type="EMBL" id="SHJ87764.1"/>
    </source>
</evidence>
<reference evidence="2 3" key="1">
    <citation type="submission" date="2016-11" db="EMBL/GenBank/DDBJ databases">
        <authorList>
            <person name="Jaros S."/>
            <person name="Januszkiewicz K."/>
            <person name="Wedrychowicz H."/>
        </authorList>
    </citation>
    <scope>NUCLEOTIDE SEQUENCE [LARGE SCALE GENOMIC DNA]</scope>
    <source>
        <strain evidence="2 3">DSM 14501</strain>
    </source>
</reference>
<sequence>MKEKKDINRKDLLKKIQEVEFAIVDLNLYLDTHPKNQRALADYNMLTNELFRLKKIYEMNYGPLTNFGYAPSHYPWQWIESPWPWEL</sequence>
<keyword evidence="3" id="KW-1185">Reference proteome</keyword>
<organism evidence="2 3">
    <name type="scientific">Caminicella sporogenes DSM 14501</name>
    <dbReference type="NCBI Taxonomy" id="1121266"/>
    <lineage>
        <taxon>Bacteria</taxon>
        <taxon>Bacillati</taxon>
        <taxon>Bacillota</taxon>
        <taxon>Clostridia</taxon>
        <taxon>Peptostreptococcales</taxon>
        <taxon>Caminicellaceae</taxon>
        <taxon>Caminicella</taxon>
    </lineage>
</organism>
<name>A0A1M6MWD8_9FIRM</name>
<protein>
    <submittedName>
        <fullName evidence="2">Spore coat protein JB</fullName>
    </submittedName>
</protein>
<dbReference type="PIRSF" id="PIRSF010606">
    <property type="entry name" value="Spore_coat_CotJB"/>
    <property type="match status" value="1"/>
</dbReference>
<evidence type="ECO:0000259" key="1">
    <source>
        <dbReference type="Pfam" id="PF12652"/>
    </source>
</evidence>
<dbReference type="InterPro" id="IPR016571">
    <property type="entry name" value="Spore_coat_assembly_CotJB"/>
</dbReference>
<evidence type="ECO:0000313" key="3">
    <source>
        <dbReference type="Proteomes" id="UP000184082"/>
    </source>
</evidence>
<dbReference type="Pfam" id="PF12652">
    <property type="entry name" value="CotJB"/>
    <property type="match status" value="1"/>
</dbReference>
<dbReference type="STRING" id="1121266.SAMN02745883_00674"/>
<gene>
    <name evidence="2" type="ORF">SAMN02745883_00674</name>
</gene>